<dbReference type="Pfam" id="PF00072">
    <property type="entry name" value="Response_reg"/>
    <property type="match status" value="1"/>
</dbReference>
<dbReference type="Gene3D" id="3.40.50.300">
    <property type="entry name" value="P-loop containing nucleotide triphosphate hydrolases"/>
    <property type="match status" value="1"/>
</dbReference>
<evidence type="ECO:0000256" key="4">
    <source>
        <dbReference type="ARBA" id="ARBA00023163"/>
    </source>
</evidence>
<dbReference type="CDD" id="cd00009">
    <property type="entry name" value="AAA"/>
    <property type="match status" value="1"/>
</dbReference>
<dbReference type="InterPro" id="IPR002078">
    <property type="entry name" value="Sigma_54_int"/>
</dbReference>
<dbReference type="FunFam" id="3.40.50.300:FF:000006">
    <property type="entry name" value="DNA-binding transcriptional regulator NtrC"/>
    <property type="match status" value="1"/>
</dbReference>
<dbReference type="InterPro" id="IPR009057">
    <property type="entry name" value="Homeodomain-like_sf"/>
</dbReference>
<dbReference type="SUPFAM" id="SSF46689">
    <property type="entry name" value="Homeodomain-like"/>
    <property type="match status" value="1"/>
</dbReference>
<feature type="modified residue" description="4-aspartylphosphate" evidence="5">
    <location>
        <position position="58"/>
    </location>
</feature>
<dbReference type="SMART" id="SM00382">
    <property type="entry name" value="AAA"/>
    <property type="match status" value="1"/>
</dbReference>
<dbReference type="GO" id="GO:0000160">
    <property type="term" value="P:phosphorelay signal transduction system"/>
    <property type="evidence" value="ECO:0007669"/>
    <property type="project" value="InterPro"/>
</dbReference>
<dbReference type="InterPro" id="IPR002197">
    <property type="entry name" value="HTH_Fis"/>
</dbReference>
<dbReference type="InterPro" id="IPR027417">
    <property type="entry name" value="P-loop_NTPase"/>
</dbReference>
<evidence type="ECO:0000256" key="2">
    <source>
        <dbReference type="ARBA" id="ARBA00022840"/>
    </source>
</evidence>
<dbReference type="SUPFAM" id="SSF52172">
    <property type="entry name" value="CheY-like"/>
    <property type="match status" value="1"/>
</dbReference>
<accession>Q9FDC5</accession>
<reference evidence="9" key="1">
    <citation type="journal article" date="2001" name="J. Bacteriol.">
        <title>Genetic studies of mrp, a locus essential for cellular aggregation and sporulation of Myxococcus xanthus.</title>
        <authorList>
            <person name="Sun H."/>
            <person name="Shi W."/>
        </authorList>
    </citation>
    <scope>NUCLEOTIDE SEQUENCE</scope>
</reference>
<dbReference type="PANTHER" id="PTHR32071">
    <property type="entry name" value="TRANSCRIPTIONAL REGULATORY PROTEIN"/>
    <property type="match status" value="1"/>
</dbReference>
<keyword evidence="5" id="KW-0597">Phosphoprotein</keyword>
<dbReference type="GO" id="GO:0005524">
    <property type="term" value="F:ATP binding"/>
    <property type="evidence" value="ECO:0007669"/>
    <property type="project" value="UniProtKB-KW"/>
</dbReference>
<evidence type="ECO:0000259" key="8">
    <source>
        <dbReference type="PROSITE" id="PS50110"/>
    </source>
</evidence>
<dbReference type="Gene3D" id="1.10.10.60">
    <property type="entry name" value="Homeodomain-like"/>
    <property type="match status" value="1"/>
</dbReference>
<dbReference type="PRINTS" id="PR01590">
    <property type="entry name" value="HTHFIS"/>
</dbReference>
<dbReference type="Pfam" id="PF02954">
    <property type="entry name" value="HTH_8"/>
    <property type="match status" value="1"/>
</dbReference>
<evidence type="ECO:0000313" key="9">
    <source>
        <dbReference type="EMBL" id="AAF99325.1"/>
    </source>
</evidence>
<dbReference type="EMBL" id="AF285263">
    <property type="protein sequence ID" value="AAF99325.1"/>
    <property type="molecule type" value="Genomic_DNA"/>
</dbReference>
<dbReference type="SUPFAM" id="SSF52540">
    <property type="entry name" value="P-loop containing nucleoside triphosphate hydrolases"/>
    <property type="match status" value="1"/>
</dbReference>
<dbReference type="Pfam" id="PF00158">
    <property type="entry name" value="Sigma54_activat"/>
    <property type="match status" value="1"/>
</dbReference>
<dbReference type="Gene3D" id="1.10.8.60">
    <property type="match status" value="1"/>
</dbReference>
<dbReference type="AlphaFoldDB" id="Q9FDC5"/>
<dbReference type="PROSITE" id="PS50110">
    <property type="entry name" value="RESPONSE_REGULATORY"/>
    <property type="match status" value="1"/>
</dbReference>
<keyword evidence="2" id="KW-0067">ATP-binding</keyword>
<evidence type="ECO:0000256" key="1">
    <source>
        <dbReference type="ARBA" id="ARBA00022741"/>
    </source>
</evidence>
<dbReference type="Pfam" id="PF25601">
    <property type="entry name" value="AAA_lid_14"/>
    <property type="match status" value="1"/>
</dbReference>
<name>Q9FDC5_MYXXA</name>
<feature type="domain" description="Sigma-54 factor interaction" evidence="7">
    <location>
        <begin position="148"/>
        <end position="377"/>
    </location>
</feature>
<keyword evidence="4" id="KW-0804">Transcription</keyword>
<dbReference type="GO" id="GO:0043565">
    <property type="term" value="F:sequence-specific DNA binding"/>
    <property type="evidence" value="ECO:0007669"/>
    <property type="project" value="InterPro"/>
</dbReference>
<dbReference type="InterPro" id="IPR003593">
    <property type="entry name" value="AAA+_ATPase"/>
</dbReference>
<evidence type="ECO:0000259" key="7">
    <source>
        <dbReference type="PROSITE" id="PS50045"/>
    </source>
</evidence>
<dbReference type="PROSITE" id="PS50045">
    <property type="entry name" value="SIGMA54_INTERACT_4"/>
    <property type="match status" value="1"/>
</dbReference>
<gene>
    <name evidence="9" type="primary">mrpB</name>
</gene>
<sequence>METLLIVDDDVSLLETLKMHFEEIEQDGQPRYQVATATSAAAGLRAAQEAMPSVVILDMMLPDRTGLEIIEEMKGLCGDARIILVTAYHDMETTIRAMKAGAFDYIHKPFPDPAALDLVVERALEYRQLSRRADEVHRENAAARLGDIVGTSPLMQQLVKEIGKVTGSHATVLITGESGTGKELIARVIHNYSYDEPRPFIGINCSAIVDTLLESELFGHEKGAFTGATAGKPGKFELAEDGTVFLDEIGDMSLMLQAKLLRVLQEREFERVGGVKRIKLRARVIAATHRALVEEVEAGRFREDLYQRLKVITLQIPPLRERREDIPPLVKHLLERINEKVHKRVTRVPGEVMERLTRLPWRGNVRELENVLTRATRAVVLAPGDVLRGDDLPALESPLPSPEPGRATSAHHTASAMFAAPAEDDASLIPTLEEAERQLIARAMTVTKGHKGRTCQILGISRPTLERKLQKYGLAQSQSPQVHTFPVKDAL</sequence>
<dbReference type="CDD" id="cd00156">
    <property type="entry name" value="REC"/>
    <property type="match status" value="1"/>
</dbReference>
<dbReference type="PROSITE" id="PS00675">
    <property type="entry name" value="SIGMA54_INTERACT_1"/>
    <property type="match status" value="1"/>
</dbReference>
<evidence type="ECO:0000256" key="6">
    <source>
        <dbReference type="SAM" id="MobiDB-lite"/>
    </source>
</evidence>
<dbReference type="GO" id="GO:0006355">
    <property type="term" value="P:regulation of DNA-templated transcription"/>
    <property type="evidence" value="ECO:0007669"/>
    <property type="project" value="InterPro"/>
</dbReference>
<dbReference type="SMART" id="SM00448">
    <property type="entry name" value="REC"/>
    <property type="match status" value="1"/>
</dbReference>
<organism evidence="9">
    <name type="scientific">Myxococcus xanthus</name>
    <dbReference type="NCBI Taxonomy" id="34"/>
    <lineage>
        <taxon>Bacteria</taxon>
        <taxon>Pseudomonadati</taxon>
        <taxon>Myxococcota</taxon>
        <taxon>Myxococcia</taxon>
        <taxon>Myxococcales</taxon>
        <taxon>Cystobacterineae</taxon>
        <taxon>Myxococcaceae</taxon>
        <taxon>Myxococcus</taxon>
    </lineage>
</organism>
<dbReference type="InterPro" id="IPR025662">
    <property type="entry name" value="Sigma_54_int_dom_ATP-bd_1"/>
</dbReference>
<evidence type="ECO:0000256" key="3">
    <source>
        <dbReference type="ARBA" id="ARBA00023015"/>
    </source>
</evidence>
<dbReference type="InterPro" id="IPR011006">
    <property type="entry name" value="CheY-like_superfamily"/>
</dbReference>
<feature type="region of interest" description="Disordered" evidence="6">
    <location>
        <begin position="391"/>
        <end position="412"/>
    </location>
</feature>
<dbReference type="InterPro" id="IPR001789">
    <property type="entry name" value="Sig_transdc_resp-reg_receiver"/>
</dbReference>
<protein>
    <submittedName>
        <fullName evidence="9">MrpB</fullName>
    </submittedName>
</protein>
<dbReference type="InterPro" id="IPR058031">
    <property type="entry name" value="AAA_lid_NorR"/>
</dbReference>
<dbReference type="Gene3D" id="3.40.50.2300">
    <property type="match status" value="1"/>
</dbReference>
<keyword evidence="3" id="KW-0805">Transcription regulation</keyword>
<feature type="domain" description="Response regulatory" evidence="8">
    <location>
        <begin position="3"/>
        <end position="123"/>
    </location>
</feature>
<proteinExistence type="predicted"/>
<evidence type="ECO:0000256" key="5">
    <source>
        <dbReference type="PROSITE-ProRule" id="PRU00169"/>
    </source>
</evidence>
<keyword evidence="1" id="KW-0547">Nucleotide-binding</keyword>